<accession>A0A918ICD3</accession>
<evidence type="ECO:0000313" key="1">
    <source>
        <dbReference type="EMBL" id="GGU93327.1"/>
    </source>
</evidence>
<dbReference type="EMBL" id="BMTD01000005">
    <property type="protein sequence ID" value="GGU93327.1"/>
    <property type="molecule type" value="Genomic_DNA"/>
</dbReference>
<organism evidence="1 2">
    <name type="scientific">Streptomyces filipinensis</name>
    <dbReference type="NCBI Taxonomy" id="66887"/>
    <lineage>
        <taxon>Bacteria</taxon>
        <taxon>Bacillati</taxon>
        <taxon>Actinomycetota</taxon>
        <taxon>Actinomycetes</taxon>
        <taxon>Kitasatosporales</taxon>
        <taxon>Streptomycetaceae</taxon>
        <taxon>Streptomyces</taxon>
    </lineage>
</organism>
<name>A0A918ICD3_9ACTN</name>
<reference evidence="1" key="2">
    <citation type="submission" date="2020-09" db="EMBL/GenBank/DDBJ databases">
        <authorList>
            <person name="Sun Q."/>
            <person name="Ohkuma M."/>
        </authorList>
    </citation>
    <scope>NUCLEOTIDE SEQUENCE</scope>
    <source>
        <strain evidence="1">JCM 4369</strain>
    </source>
</reference>
<reference evidence="1" key="1">
    <citation type="journal article" date="2014" name="Int. J. Syst. Evol. Microbiol.">
        <title>Complete genome sequence of Corynebacterium casei LMG S-19264T (=DSM 44701T), isolated from a smear-ripened cheese.</title>
        <authorList>
            <consortium name="US DOE Joint Genome Institute (JGI-PGF)"/>
            <person name="Walter F."/>
            <person name="Albersmeier A."/>
            <person name="Kalinowski J."/>
            <person name="Ruckert C."/>
        </authorList>
    </citation>
    <scope>NUCLEOTIDE SEQUENCE</scope>
    <source>
        <strain evidence="1">JCM 4369</strain>
    </source>
</reference>
<sequence>MKILRCTTAGDRESLGRRAASAHAVVALKRQGRSPVAWLVVSGVSEPLFLREPSYVLVNAS</sequence>
<proteinExistence type="predicted"/>
<dbReference type="Proteomes" id="UP000618795">
    <property type="component" value="Unassembled WGS sequence"/>
</dbReference>
<gene>
    <name evidence="1" type="ORF">GCM10010260_30290</name>
</gene>
<dbReference type="AlphaFoldDB" id="A0A918ICD3"/>
<keyword evidence="2" id="KW-1185">Reference proteome</keyword>
<comment type="caution">
    <text evidence="1">The sequence shown here is derived from an EMBL/GenBank/DDBJ whole genome shotgun (WGS) entry which is preliminary data.</text>
</comment>
<protein>
    <submittedName>
        <fullName evidence="1">Uncharacterized protein</fullName>
    </submittedName>
</protein>
<evidence type="ECO:0000313" key="2">
    <source>
        <dbReference type="Proteomes" id="UP000618795"/>
    </source>
</evidence>